<dbReference type="Pfam" id="PF18821">
    <property type="entry name" value="LPD7"/>
    <property type="match status" value="1"/>
</dbReference>
<dbReference type="Proteomes" id="UP001177597">
    <property type="component" value="Plasmid paIh5"/>
</dbReference>
<feature type="compositionally biased region" description="Polar residues" evidence="1">
    <location>
        <begin position="842"/>
        <end position="865"/>
    </location>
</feature>
<dbReference type="RefSeq" id="WP_280628464.1">
    <property type="nucleotide sequence ID" value="NZ_CP123495.1"/>
</dbReference>
<keyword evidence="3" id="KW-0614">Plasmid</keyword>
<reference evidence="3" key="1">
    <citation type="submission" date="2023-04" db="EMBL/GenBank/DDBJ databases">
        <title>Genome dynamics across the evolutionary transition to endosymbiosis.</title>
        <authorList>
            <person name="Siozios S."/>
            <person name="Nadal-Jimenez P."/>
            <person name="Azagi T."/>
            <person name="Sprong H."/>
            <person name="Frost C.L."/>
            <person name="Parratt S.R."/>
            <person name="Taylor G."/>
            <person name="Brettell L."/>
            <person name="Lew K.C."/>
            <person name="Croft L."/>
            <person name="King K.C."/>
            <person name="Brockhurst M.A."/>
            <person name="Hypsa V."/>
            <person name="Novakova E."/>
            <person name="Darby A.C."/>
            <person name="Hurst G.D.D."/>
        </authorList>
    </citation>
    <scope>NUCLEOTIDE SEQUENCE</scope>
    <source>
        <strain evidence="3">AIh</strain>
        <plasmid evidence="3">paIh5</plasmid>
    </source>
</reference>
<protein>
    <recommendedName>
        <fullName evidence="2">Large polyvalent protein-associated domain-containing protein</fullName>
    </recommendedName>
</protein>
<organism evidence="3 4">
    <name type="scientific">Arsenophonus nasoniae</name>
    <name type="common">son-killer infecting Nasonia vitripennis</name>
    <dbReference type="NCBI Taxonomy" id="638"/>
    <lineage>
        <taxon>Bacteria</taxon>
        <taxon>Pseudomonadati</taxon>
        <taxon>Pseudomonadota</taxon>
        <taxon>Gammaproteobacteria</taxon>
        <taxon>Enterobacterales</taxon>
        <taxon>Morganellaceae</taxon>
        <taxon>Arsenophonus</taxon>
    </lineage>
</organism>
<gene>
    <name evidence="3" type="ORF">QE207_01550</name>
</gene>
<geneLocation type="plasmid" evidence="3 4">
    <name>paIh5</name>
</geneLocation>
<dbReference type="AlphaFoldDB" id="A0AA95K6L7"/>
<accession>A0AA95K6L7</accession>
<sequence>MLIRIRGGNGGISEYLEHGKKQGRELSRKSIDKRLILDGDLSLTKSIIDSIENKGQERYLHITLSFHENLISHEILQKITQEYKEILLNAYHKDEYNFYAEAHLPKVKYITDNNTGEKIERKPHIHIIIPEINLITYKKLNPTGKVEHYYKNLDAIQEYINNKYNLVSPKDGLRVSDQNHANVLSRHKGDLFREAESKVKTEIFSKIQSENINNEEQFTELLKRYGKVKVYNKGKENKYYGVKLEGNNKFTRLKSPLFSQQYIINRRIPLIKLTQKQIEYRIADWKERISHEIKHINPSGEKNRKHYASLNDEHKRNYLNEVIKNYGEKNNIQRQERWTNSYQSSVKRDTGRNVPSKSIGLSCLPERSLVYGLNGRSGRLRSSQFKLLLQAHEYNNLSTTGRKKIDSNQHLRWLQNRAEHGRPARSIIENVINDVLKSDDDLPLMRKVRLELEPTRFLSYLHTHFNIDPVQHTVTFSKDGTPRFNVEKRNYNVSDFLTKHLNLEWNEAKKILLDVWEQQNKNTAFINVKPYVKLTKEQARERFLDLNNHKQLVSSEIKEYFKGLNKRYNQEIKALSLISDKKEREVEKGFLVFKKLLETENIISKQRLCMNEIQAHYNHWQPNNQRGNNMLGESLKKILKRSPLDNENFISSYEPLSVSDKVKKTLHIDEYVKIELKDLLAHKVNPKEIRYLDPKTTETVFMDKGDRISSHGGVTQDKSEIMLMYAKEKYGGVLRLSGTEEFKTSCAMACAEKGLNIIFKPEKYHEMMLNRQAELQEKNQNQQNMIIEKENLTKSEPKQNEPELEKTATQEKPDTEKLKAAVENSLKPSQLKEAIAQVMKPQPQSSHELKDAQNSNKSETKNPTATDKIRVTSDQSKQFTVTEDLDNKPMRTLDKELDKLADSYCKDLGVRKEDAIEAIGYFKIESLEILDKRLNDPERVQAMQQAVKEIHEWNEQIRQRESTHAKDIDNDYSR</sequence>
<evidence type="ECO:0000256" key="1">
    <source>
        <dbReference type="SAM" id="MobiDB-lite"/>
    </source>
</evidence>
<dbReference type="InterPro" id="IPR040677">
    <property type="entry name" value="LPD7"/>
</dbReference>
<evidence type="ECO:0000313" key="4">
    <source>
        <dbReference type="Proteomes" id="UP001177597"/>
    </source>
</evidence>
<proteinExistence type="predicted"/>
<evidence type="ECO:0000259" key="2">
    <source>
        <dbReference type="Pfam" id="PF18821"/>
    </source>
</evidence>
<evidence type="ECO:0000313" key="3">
    <source>
        <dbReference type="EMBL" id="WGL94052.1"/>
    </source>
</evidence>
<name>A0AA95K6L7_9GAMM</name>
<feature type="domain" description="Large polyvalent protein-associated" evidence="2">
    <location>
        <begin position="681"/>
        <end position="767"/>
    </location>
</feature>
<feature type="region of interest" description="Disordered" evidence="1">
    <location>
        <begin position="837"/>
        <end position="871"/>
    </location>
</feature>
<dbReference type="EMBL" id="CP123495">
    <property type="protein sequence ID" value="WGL94052.1"/>
    <property type="molecule type" value="Genomic_DNA"/>
</dbReference>
<feature type="region of interest" description="Disordered" evidence="1">
    <location>
        <begin position="789"/>
        <end position="817"/>
    </location>
</feature>